<dbReference type="InterPro" id="IPR007253">
    <property type="entry name" value="Cell_wall-bd_2"/>
</dbReference>
<feature type="signal peptide" evidence="2">
    <location>
        <begin position="1"/>
        <end position="24"/>
    </location>
</feature>
<proteinExistence type="predicted"/>
<accession>A0ABT7EAJ6</accession>
<evidence type="ECO:0000313" key="4">
    <source>
        <dbReference type="EMBL" id="MDK2562986.1"/>
    </source>
</evidence>
<feature type="chain" id="PRO_5047492276" evidence="2">
    <location>
        <begin position="25"/>
        <end position="694"/>
    </location>
</feature>
<evidence type="ECO:0000313" key="5">
    <source>
        <dbReference type="Proteomes" id="UP001301012"/>
    </source>
</evidence>
<dbReference type="Gene3D" id="3.20.20.80">
    <property type="entry name" value="Glycosidases"/>
    <property type="match status" value="1"/>
</dbReference>
<sequence length="694" mass="77498">MKKLQVFVLSFMMIFTTFNLNVSALSNDQEMRAAWISTVYNMDWPSTKNNQAKQKQEYIDLIDKLKASGINTVVVQVRPKGDAIYKSSINPWSEYLTGTQGKDPGYDPLPFLIDEAHKRGMEFHAWFNPYRVTTSTTDLNTLSENHPARRNPSWVIEHKNGAYQALAYNPGLPEVRKHIVDSVSEVVRNYNIDGVHFDDYFYRDGMNDDETYKKYGNGQDKGDWRRENVNTLLREVKSSIKSIKSNVKFGVSPSGIWRNKSSDPTGSDTRGQESYSDLFADSRAWIKQGLVDYIVPQVYWPIGFSAADYSKLVSWWSNEVKGTNVNLYIGQGVYKQGESSNGNQNIAAQIKDQINLNRQYSEIKGSMYFSARDITRNTKLQSDMKELYFSNIAIRNLRGNERYDTAVEVSKEGWKNGSESVVLTNGNSVVDGVTATPLATSKDAPILLTEKGKIPEATKAELKRLNPKNIVVIGGTTVVDENALKELNTILPSAQVKRIGGIDRYETSLLIAKEIASPINKVYVTGGYGEADSLSIASKAGEEKQPIILSEKESINNDTYNWLKTKNLQDAYFIGGSQVLSDKVIEKINSLTSNNVSNNRVFGENRQETNAKVIEKFYTDSKYSSVLVTKSDPLVDALTAGPLAAKLKSPIVILGNKVSPLQNSVLDKKNTTLVYQVGGGINQTAFNKTLELLK</sequence>
<evidence type="ECO:0000256" key="1">
    <source>
        <dbReference type="ARBA" id="ARBA00022729"/>
    </source>
</evidence>
<organism evidence="4 5">
    <name type="scientific">Romboutsia sedimentorum</name>
    <dbReference type="NCBI Taxonomy" id="1368474"/>
    <lineage>
        <taxon>Bacteria</taxon>
        <taxon>Bacillati</taxon>
        <taxon>Bacillota</taxon>
        <taxon>Clostridia</taxon>
        <taxon>Peptostreptococcales</taxon>
        <taxon>Peptostreptococcaceae</taxon>
        <taxon>Romboutsia</taxon>
    </lineage>
</organism>
<dbReference type="EMBL" id="JASKYM010000002">
    <property type="protein sequence ID" value="MDK2562986.1"/>
    <property type="molecule type" value="Genomic_DNA"/>
</dbReference>
<dbReference type="Pfam" id="PF04122">
    <property type="entry name" value="CW_binding_2"/>
    <property type="match status" value="3"/>
</dbReference>
<reference evidence="4 5" key="1">
    <citation type="submission" date="2023-05" db="EMBL/GenBank/DDBJ databases">
        <title>Rombocin, a short stable natural nisin variant, displays selective antimicrobial activity against Listeria monocytogenes and employs dual mode of action to kill target bacterial strains.</title>
        <authorList>
            <person name="Wambui J."/>
            <person name="Stephan R."/>
            <person name="Kuipers O.P."/>
        </authorList>
    </citation>
    <scope>NUCLEOTIDE SEQUENCE [LARGE SCALE GENOMIC DNA]</scope>
    <source>
        <strain evidence="4 5">RC002</strain>
    </source>
</reference>
<dbReference type="InterPro" id="IPR017853">
    <property type="entry name" value="GH"/>
</dbReference>
<dbReference type="Gene3D" id="3.40.50.12090">
    <property type="match status" value="2"/>
</dbReference>
<dbReference type="InterPro" id="IPR052177">
    <property type="entry name" value="Divisome_Glycosyl_Hydrolase"/>
</dbReference>
<dbReference type="PANTHER" id="PTHR43405:SF1">
    <property type="entry name" value="GLYCOSYL HYDROLASE DIGH"/>
    <property type="match status" value="1"/>
</dbReference>
<name>A0ABT7EAJ6_9FIRM</name>
<dbReference type="Proteomes" id="UP001301012">
    <property type="component" value="Unassembled WGS sequence"/>
</dbReference>
<evidence type="ECO:0000256" key="2">
    <source>
        <dbReference type="SAM" id="SignalP"/>
    </source>
</evidence>
<keyword evidence="5" id="KW-1185">Reference proteome</keyword>
<dbReference type="PANTHER" id="PTHR43405">
    <property type="entry name" value="GLYCOSYL HYDROLASE DIGH"/>
    <property type="match status" value="1"/>
</dbReference>
<dbReference type="SUPFAM" id="SSF51445">
    <property type="entry name" value="(Trans)glycosidases"/>
    <property type="match status" value="1"/>
</dbReference>
<feature type="domain" description="Glycosyl hydrolase-like 10" evidence="3">
    <location>
        <begin position="30"/>
        <end position="342"/>
    </location>
</feature>
<keyword evidence="1 2" id="KW-0732">Signal</keyword>
<dbReference type="Pfam" id="PF02638">
    <property type="entry name" value="GHL10"/>
    <property type="match status" value="1"/>
</dbReference>
<comment type="caution">
    <text evidence="4">The sequence shown here is derived from an EMBL/GenBank/DDBJ whole genome shotgun (WGS) entry which is preliminary data.</text>
</comment>
<gene>
    <name evidence="4" type="ORF">QOZ84_05470</name>
</gene>
<protein>
    <submittedName>
        <fullName evidence="4">Family 10 glycosylhydrolase</fullName>
    </submittedName>
</protein>
<dbReference type="RefSeq" id="WP_284131956.1">
    <property type="nucleotide sequence ID" value="NZ_JASKYM010000002.1"/>
</dbReference>
<evidence type="ECO:0000259" key="3">
    <source>
        <dbReference type="Pfam" id="PF02638"/>
    </source>
</evidence>
<dbReference type="InterPro" id="IPR003790">
    <property type="entry name" value="GHL10"/>
</dbReference>